<gene>
    <name evidence="1" type="ORF">RUM43_000175</name>
</gene>
<evidence type="ECO:0000313" key="1">
    <source>
        <dbReference type="EMBL" id="KAK6643910.1"/>
    </source>
</evidence>
<dbReference type="EMBL" id="JAWJWE010000001">
    <property type="protein sequence ID" value="KAK6643910.1"/>
    <property type="molecule type" value="Genomic_DNA"/>
</dbReference>
<sequence length="99" mass="11607">MWKDKKKLDDGDLTMDGRERIKKYKGDVYGIAVSVSRLRFTVHMSLLEIPSGQVGTNILDTQYKFNRSWRDSRDHIYWASFSTFGVRHFTKIICAALCW</sequence>
<accession>A0AAN8SGE3</accession>
<proteinExistence type="predicted"/>
<comment type="caution">
    <text evidence="1">The sequence shown here is derived from an EMBL/GenBank/DDBJ whole genome shotgun (WGS) entry which is preliminary data.</text>
</comment>
<dbReference type="AlphaFoldDB" id="A0AAN8SGE3"/>
<protein>
    <submittedName>
        <fullName evidence="1">Uncharacterized protein</fullName>
    </submittedName>
</protein>
<dbReference type="Proteomes" id="UP001372834">
    <property type="component" value="Unassembled WGS sequence"/>
</dbReference>
<organism evidence="1 2">
    <name type="scientific">Polyplax serrata</name>
    <name type="common">Common mouse louse</name>
    <dbReference type="NCBI Taxonomy" id="468196"/>
    <lineage>
        <taxon>Eukaryota</taxon>
        <taxon>Metazoa</taxon>
        <taxon>Ecdysozoa</taxon>
        <taxon>Arthropoda</taxon>
        <taxon>Hexapoda</taxon>
        <taxon>Insecta</taxon>
        <taxon>Pterygota</taxon>
        <taxon>Neoptera</taxon>
        <taxon>Paraneoptera</taxon>
        <taxon>Psocodea</taxon>
        <taxon>Troctomorpha</taxon>
        <taxon>Phthiraptera</taxon>
        <taxon>Anoplura</taxon>
        <taxon>Polyplacidae</taxon>
        <taxon>Polyplax</taxon>
    </lineage>
</organism>
<evidence type="ECO:0000313" key="2">
    <source>
        <dbReference type="Proteomes" id="UP001372834"/>
    </source>
</evidence>
<reference evidence="1 2" key="1">
    <citation type="submission" date="2023-10" db="EMBL/GenBank/DDBJ databases">
        <title>Genomes of two closely related lineages of the louse Polyplax serrata with different host specificities.</title>
        <authorList>
            <person name="Martinu J."/>
            <person name="Tarabai H."/>
            <person name="Stefka J."/>
            <person name="Hypsa V."/>
        </authorList>
    </citation>
    <scope>NUCLEOTIDE SEQUENCE [LARGE SCALE GENOMIC DNA]</scope>
    <source>
        <strain evidence="1">HR10_N</strain>
    </source>
</reference>
<name>A0AAN8SGE3_POLSC</name>